<evidence type="ECO:0000313" key="1">
    <source>
        <dbReference type="EMBL" id="MPL92272.1"/>
    </source>
</evidence>
<dbReference type="AlphaFoldDB" id="A0A644VNZ7"/>
<protein>
    <recommendedName>
        <fullName evidence="2">DUF695 domain-containing protein</fullName>
    </recommendedName>
</protein>
<comment type="caution">
    <text evidence="1">The sequence shown here is derived from an EMBL/GenBank/DDBJ whole genome shotgun (WGS) entry which is preliminary data.</text>
</comment>
<name>A0A644VNZ7_9ZZZZ</name>
<accession>A0A644VNZ7</accession>
<dbReference type="EMBL" id="VSSQ01000353">
    <property type="protein sequence ID" value="MPL92272.1"/>
    <property type="molecule type" value="Genomic_DNA"/>
</dbReference>
<reference evidence="1" key="1">
    <citation type="submission" date="2019-08" db="EMBL/GenBank/DDBJ databases">
        <authorList>
            <person name="Kucharzyk K."/>
            <person name="Murdoch R.W."/>
            <person name="Higgins S."/>
            <person name="Loffler F."/>
        </authorList>
    </citation>
    <scope>NUCLEOTIDE SEQUENCE</scope>
</reference>
<sequence>MKKITVNQFWEWFQTKSEYLMDIDNLPQKEKDELLEEFDSVLATYSEGISYELGELTTNGRKIIFTAEGDEEYFEDVIELCTNIPILDFWDIVAFKQPQGGKVRIKFEDYTLNSKDLWFMPLENQENELNEKFGLKIALKDCKEEDEDQLIAVYTLIEAMIGEYDCTTLLEYFELCPLPQNPEDEGFISLTQLPEFIEWFLNNIEDSEEE</sequence>
<organism evidence="1">
    <name type="scientific">bioreactor metagenome</name>
    <dbReference type="NCBI Taxonomy" id="1076179"/>
    <lineage>
        <taxon>unclassified sequences</taxon>
        <taxon>metagenomes</taxon>
        <taxon>ecological metagenomes</taxon>
    </lineage>
</organism>
<gene>
    <name evidence="1" type="ORF">SDC9_38370</name>
</gene>
<evidence type="ECO:0008006" key="2">
    <source>
        <dbReference type="Google" id="ProtNLM"/>
    </source>
</evidence>
<proteinExistence type="predicted"/>